<feature type="region of interest" description="Disordered" evidence="1">
    <location>
        <begin position="192"/>
        <end position="226"/>
    </location>
</feature>
<dbReference type="STRING" id="645134.A0A0L0HVX7"/>
<keyword evidence="2" id="KW-0472">Membrane</keyword>
<evidence type="ECO:0000313" key="3">
    <source>
        <dbReference type="EMBL" id="KND05029.1"/>
    </source>
</evidence>
<evidence type="ECO:0000313" key="4">
    <source>
        <dbReference type="Proteomes" id="UP000053201"/>
    </source>
</evidence>
<feature type="compositionally biased region" description="Low complexity" evidence="1">
    <location>
        <begin position="197"/>
        <end position="212"/>
    </location>
</feature>
<feature type="region of interest" description="Disordered" evidence="1">
    <location>
        <begin position="259"/>
        <end position="310"/>
    </location>
</feature>
<name>A0A0L0HVX7_SPIPD</name>
<dbReference type="RefSeq" id="XP_016613068.1">
    <property type="nucleotide sequence ID" value="XM_016749038.1"/>
</dbReference>
<protein>
    <submittedName>
        <fullName evidence="3">Uncharacterized protein</fullName>
    </submittedName>
</protein>
<evidence type="ECO:0000256" key="1">
    <source>
        <dbReference type="SAM" id="MobiDB-lite"/>
    </source>
</evidence>
<feature type="transmembrane region" description="Helical" evidence="2">
    <location>
        <begin position="118"/>
        <end position="136"/>
    </location>
</feature>
<organism evidence="3 4">
    <name type="scientific">Spizellomyces punctatus (strain DAOM BR117)</name>
    <dbReference type="NCBI Taxonomy" id="645134"/>
    <lineage>
        <taxon>Eukaryota</taxon>
        <taxon>Fungi</taxon>
        <taxon>Fungi incertae sedis</taxon>
        <taxon>Chytridiomycota</taxon>
        <taxon>Chytridiomycota incertae sedis</taxon>
        <taxon>Chytridiomycetes</taxon>
        <taxon>Spizellomycetales</taxon>
        <taxon>Spizellomycetaceae</taxon>
        <taxon>Spizellomyces</taxon>
    </lineage>
</organism>
<keyword evidence="2" id="KW-0812">Transmembrane</keyword>
<gene>
    <name evidence="3" type="ORF">SPPG_00708</name>
</gene>
<dbReference type="InParanoid" id="A0A0L0HVX7"/>
<evidence type="ECO:0000256" key="2">
    <source>
        <dbReference type="SAM" id="Phobius"/>
    </source>
</evidence>
<accession>A0A0L0HVX7</accession>
<sequence>MSSHPSQPTPTEDTPGQFGQPSPPPPALLPPRYQPDPSPTFGAATETYTQPPHYPISIRSVPPAYGPDPEIQRKLYVQYRSRLRKTYGVPLLTWIPSFGFILYYAIANEVKGKMTPYTWVAVVLWVMMLFAIIYAYHTRFKRLTRVFKMGILDSLPIDELNDVVMHGAPLRSAPDYDETAVRYDEPLPLYPARRTESSSSRGTTQSWRRWWTGETTPDAETGPQQQSAVPMTDLMVEGSRERAGSLSSVETKVMVLEYGTAEPKDGVETDHERDGQASTSSSILLPEPQEAGEIPRSVAVHDSPAVSPPL</sequence>
<dbReference type="GeneID" id="27684420"/>
<feature type="transmembrane region" description="Helical" evidence="2">
    <location>
        <begin position="87"/>
        <end position="106"/>
    </location>
</feature>
<dbReference type="EMBL" id="KQ257450">
    <property type="protein sequence ID" value="KND05029.1"/>
    <property type="molecule type" value="Genomic_DNA"/>
</dbReference>
<dbReference type="VEuPathDB" id="FungiDB:SPPG_00708"/>
<dbReference type="OrthoDB" id="2162378at2759"/>
<feature type="region of interest" description="Disordered" evidence="1">
    <location>
        <begin position="1"/>
        <end position="45"/>
    </location>
</feature>
<dbReference type="AlphaFoldDB" id="A0A0L0HVX7"/>
<reference evidence="3 4" key="1">
    <citation type="submission" date="2009-08" db="EMBL/GenBank/DDBJ databases">
        <title>The Genome Sequence of Spizellomyces punctatus strain DAOM BR117.</title>
        <authorList>
            <consortium name="The Broad Institute Genome Sequencing Platform"/>
            <person name="Russ C."/>
            <person name="Cuomo C."/>
            <person name="Shea T."/>
            <person name="Young S.K."/>
            <person name="Zeng Q."/>
            <person name="Koehrsen M."/>
            <person name="Haas B."/>
            <person name="Borodovsky M."/>
            <person name="Guigo R."/>
            <person name="Alvarado L."/>
            <person name="Berlin A."/>
            <person name="Bochicchio J."/>
            <person name="Borenstein D."/>
            <person name="Chapman S."/>
            <person name="Chen Z."/>
            <person name="Engels R."/>
            <person name="Freedman E."/>
            <person name="Gellesch M."/>
            <person name="Goldberg J."/>
            <person name="Griggs A."/>
            <person name="Gujja S."/>
            <person name="Heiman D."/>
            <person name="Hepburn T."/>
            <person name="Howarth C."/>
            <person name="Jen D."/>
            <person name="Larson L."/>
            <person name="Lewis B."/>
            <person name="Mehta T."/>
            <person name="Park D."/>
            <person name="Pearson M."/>
            <person name="Roberts A."/>
            <person name="Saif S."/>
            <person name="Shenoy N."/>
            <person name="Sisk P."/>
            <person name="Stolte C."/>
            <person name="Sykes S."/>
            <person name="Thomson T."/>
            <person name="Walk T."/>
            <person name="White J."/>
            <person name="Yandava C."/>
            <person name="Burger G."/>
            <person name="Gray M.W."/>
            <person name="Holland P.W.H."/>
            <person name="King N."/>
            <person name="Lang F.B.F."/>
            <person name="Roger A.J."/>
            <person name="Ruiz-Trillo I."/>
            <person name="Lander E."/>
            <person name="Nusbaum C."/>
        </authorList>
    </citation>
    <scope>NUCLEOTIDE SEQUENCE [LARGE SCALE GENOMIC DNA]</scope>
    <source>
        <strain evidence="3 4">DAOM BR117</strain>
    </source>
</reference>
<dbReference type="Proteomes" id="UP000053201">
    <property type="component" value="Unassembled WGS sequence"/>
</dbReference>
<feature type="compositionally biased region" description="Pro residues" evidence="1">
    <location>
        <begin position="21"/>
        <end position="38"/>
    </location>
</feature>
<keyword evidence="2" id="KW-1133">Transmembrane helix</keyword>
<keyword evidence="4" id="KW-1185">Reference proteome</keyword>
<feature type="compositionally biased region" description="Polar residues" evidence="1">
    <location>
        <begin position="1"/>
        <end position="14"/>
    </location>
</feature>
<proteinExistence type="predicted"/>
<feature type="compositionally biased region" description="Basic and acidic residues" evidence="1">
    <location>
        <begin position="262"/>
        <end position="275"/>
    </location>
</feature>